<proteinExistence type="predicted"/>
<dbReference type="RefSeq" id="WP_111630143.1">
    <property type="nucleotide sequence ID" value="NZ_QLMC01000005.1"/>
</dbReference>
<comment type="caution">
    <text evidence="2">The sequence shown here is derived from an EMBL/GenBank/DDBJ whole genome shotgun (WGS) entry which is preliminary data.</text>
</comment>
<name>A0A327WPE8_LARAB</name>
<dbReference type="EMBL" id="QLMC01000005">
    <property type="protein sequence ID" value="RAJ94238.1"/>
    <property type="molecule type" value="Genomic_DNA"/>
</dbReference>
<evidence type="ECO:0000313" key="2">
    <source>
        <dbReference type="EMBL" id="RAJ94238.1"/>
    </source>
</evidence>
<dbReference type="AlphaFoldDB" id="A0A327WPE8"/>
<gene>
    <name evidence="2" type="ORF">LX87_04123</name>
</gene>
<feature type="transmembrane region" description="Helical" evidence="1">
    <location>
        <begin position="192"/>
        <end position="214"/>
    </location>
</feature>
<dbReference type="Proteomes" id="UP000248790">
    <property type="component" value="Unassembled WGS sequence"/>
</dbReference>
<keyword evidence="1" id="KW-0812">Transmembrane</keyword>
<sequence length="341" mass="39737">MNHEAGLSEVMDLDEKTKNDRLRELKGEFKRKARGIRLWTIICLLIVILAVFYYSAYFIFNGKYAFNIFIKNQELYYAFNLVFLLIVLVSLGCLMYLYLINRELVKDYQDNTDQINLKFNRVRDTNSMFVLNDNHIELFNDENQFSQKAKTPLHDPLRDKISYIDIIEGCALSKVRIEKEINKLGSRANVNLVIGSVSTILGVGVLVWSTFGISPGSTIQVVLPTFLPRLFIAIFIEVFSFFFLRLYRNTLVDIKYYHNELTNIDFKVLSLKTTLFKDNDPLLIHVIQEFVKTERNFILKSDEATLITILNKLENERDKNSSDSIKIAIESLQKYFNKDTK</sequence>
<organism evidence="2 3">
    <name type="scientific">Larkinella arboricola</name>
    <dbReference type="NCBI Taxonomy" id="643671"/>
    <lineage>
        <taxon>Bacteria</taxon>
        <taxon>Pseudomonadati</taxon>
        <taxon>Bacteroidota</taxon>
        <taxon>Cytophagia</taxon>
        <taxon>Cytophagales</taxon>
        <taxon>Spirosomataceae</taxon>
        <taxon>Larkinella</taxon>
    </lineage>
</organism>
<reference evidence="2 3" key="1">
    <citation type="submission" date="2018-06" db="EMBL/GenBank/DDBJ databases">
        <title>Genomic Encyclopedia of Archaeal and Bacterial Type Strains, Phase II (KMG-II): from individual species to whole genera.</title>
        <authorList>
            <person name="Goeker M."/>
        </authorList>
    </citation>
    <scope>NUCLEOTIDE SEQUENCE [LARGE SCALE GENOMIC DNA]</scope>
    <source>
        <strain evidence="2 3">DSM 21851</strain>
    </source>
</reference>
<protein>
    <submittedName>
        <fullName evidence="2">Uncharacterized protein</fullName>
    </submittedName>
</protein>
<keyword evidence="1" id="KW-1133">Transmembrane helix</keyword>
<feature type="transmembrane region" description="Helical" evidence="1">
    <location>
        <begin position="36"/>
        <end position="56"/>
    </location>
</feature>
<accession>A0A327WPE8</accession>
<feature type="transmembrane region" description="Helical" evidence="1">
    <location>
        <begin position="226"/>
        <end position="247"/>
    </location>
</feature>
<evidence type="ECO:0000313" key="3">
    <source>
        <dbReference type="Proteomes" id="UP000248790"/>
    </source>
</evidence>
<keyword evidence="3" id="KW-1185">Reference proteome</keyword>
<evidence type="ECO:0000256" key="1">
    <source>
        <dbReference type="SAM" id="Phobius"/>
    </source>
</evidence>
<keyword evidence="1" id="KW-0472">Membrane</keyword>
<dbReference type="OrthoDB" id="799595at2"/>
<feature type="transmembrane region" description="Helical" evidence="1">
    <location>
        <begin position="76"/>
        <end position="99"/>
    </location>
</feature>